<evidence type="ECO:0000259" key="2">
    <source>
        <dbReference type="PROSITE" id="PS50887"/>
    </source>
</evidence>
<feature type="transmembrane region" description="Helical" evidence="1">
    <location>
        <begin position="53"/>
        <end position="72"/>
    </location>
</feature>
<keyword evidence="1" id="KW-0472">Membrane</keyword>
<name>A0ABS2HJF3_9VIBR</name>
<feature type="transmembrane region" description="Helical" evidence="1">
    <location>
        <begin position="126"/>
        <end position="144"/>
    </location>
</feature>
<dbReference type="InterPro" id="IPR043128">
    <property type="entry name" value="Rev_trsase/Diguanyl_cyclase"/>
</dbReference>
<organism evidence="3 4">
    <name type="scientific">Vibrio ulleungensis</name>
    <dbReference type="NCBI Taxonomy" id="2807619"/>
    <lineage>
        <taxon>Bacteria</taxon>
        <taxon>Pseudomonadati</taxon>
        <taxon>Pseudomonadota</taxon>
        <taxon>Gammaproteobacteria</taxon>
        <taxon>Vibrionales</taxon>
        <taxon>Vibrionaceae</taxon>
        <taxon>Vibrio</taxon>
    </lineage>
</organism>
<dbReference type="CDD" id="cd01949">
    <property type="entry name" value="GGDEF"/>
    <property type="match status" value="1"/>
</dbReference>
<evidence type="ECO:0000313" key="4">
    <source>
        <dbReference type="Proteomes" id="UP000809621"/>
    </source>
</evidence>
<dbReference type="RefSeq" id="WP_205158718.1">
    <property type="nucleotide sequence ID" value="NZ_JAFEUM010000004.1"/>
</dbReference>
<dbReference type="InterPro" id="IPR000160">
    <property type="entry name" value="GGDEF_dom"/>
</dbReference>
<proteinExistence type="predicted"/>
<dbReference type="EMBL" id="JAFEUM010000004">
    <property type="protein sequence ID" value="MBM7037164.1"/>
    <property type="molecule type" value="Genomic_DNA"/>
</dbReference>
<dbReference type="InterPro" id="IPR029787">
    <property type="entry name" value="Nucleotide_cyclase"/>
</dbReference>
<dbReference type="NCBIfam" id="TIGR00254">
    <property type="entry name" value="GGDEF"/>
    <property type="match status" value="1"/>
</dbReference>
<keyword evidence="1" id="KW-0812">Transmembrane</keyword>
<feature type="transmembrane region" description="Helical" evidence="1">
    <location>
        <begin position="26"/>
        <end position="47"/>
    </location>
</feature>
<keyword evidence="4" id="KW-1185">Reference proteome</keyword>
<feature type="transmembrane region" description="Helical" evidence="1">
    <location>
        <begin position="156"/>
        <end position="178"/>
    </location>
</feature>
<dbReference type="PANTHER" id="PTHR46663:SF2">
    <property type="entry name" value="GGDEF DOMAIN-CONTAINING PROTEIN"/>
    <property type="match status" value="1"/>
</dbReference>
<comment type="caution">
    <text evidence="3">The sequence shown here is derived from an EMBL/GenBank/DDBJ whole genome shotgun (WGS) entry which is preliminary data.</text>
</comment>
<reference evidence="3 4" key="1">
    <citation type="submission" date="2021-02" db="EMBL/GenBank/DDBJ databases">
        <authorList>
            <person name="Park J.-S."/>
        </authorList>
    </citation>
    <scope>NUCLEOTIDE SEQUENCE [LARGE SCALE GENOMIC DNA]</scope>
    <source>
        <strain evidence="3 4">188UL20-2</strain>
    </source>
</reference>
<dbReference type="Pfam" id="PF00990">
    <property type="entry name" value="GGDEF"/>
    <property type="match status" value="1"/>
</dbReference>
<dbReference type="Proteomes" id="UP000809621">
    <property type="component" value="Unassembled WGS sequence"/>
</dbReference>
<dbReference type="PROSITE" id="PS50887">
    <property type="entry name" value="GGDEF"/>
    <property type="match status" value="1"/>
</dbReference>
<dbReference type="Gene3D" id="3.30.70.270">
    <property type="match status" value="1"/>
</dbReference>
<evidence type="ECO:0000313" key="3">
    <source>
        <dbReference type="EMBL" id="MBM7037164.1"/>
    </source>
</evidence>
<dbReference type="SUPFAM" id="SSF55073">
    <property type="entry name" value="Nucleotide cyclase"/>
    <property type="match status" value="1"/>
</dbReference>
<dbReference type="InterPro" id="IPR052163">
    <property type="entry name" value="DGC-Regulatory_Protein"/>
</dbReference>
<dbReference type="PANTHER" id="PTHR46663">
    <property type="entry name" value="DIGUANYLATE CYCLASE DGCT-RELATED"/>
    <property type="match status" value="1"/>
</dbReference>
<protein>
    <submittedName>
        <fullName evidence="3">GGDEF domain-containing protein</fullName>
    </submittedName>
</protein>
<feature type="domain" description="GGDEF" evidence="2">
    <location>
        <begin position="226"/>
        <end position="369"/>
    </location>
</feature>
<accession>A0ABS2HJF3</accession>
<sequence>MTINAHNFVADKLVDIVEDKHRRMQLMVNSFTIFGIVFLILMFINSLLFGKDLFLTIVLALFSIAASINVYVMNKNREAGRIGLTVINYSLALLLLYSGGYQGTGMLWSYLLAAVGIFINSFRVGLLLNTLFLIITSTILLVGYDYGLSRVEYSDVISFRVILTLIALSGMCHILIFFQSRADEQILSMHEGGIASLAYLDSLTMLSNRITFRSVLYHAIQMDSTHKTALIYIDLDNFKSINDSHGHDFGDLVLAEYAKRLAKVVREQLGDDIVGEYDIGRLGGDEFAIFVRDASNSEQVEILAEKIMAITAQNTISVLEHETHSLGSSIGVAYVDTSQHDLIDSLSMADKVMYKAKKAGKGTIRYTDLAELEKDYEEVAAV</sequence>
<gene>
    <name evidence="3" type="ORF">JQC93_12185</name>
</gene>
<dbReference type="SMART" id="SM00267">
    <property type="entry name" value="GGDEF"/>
    <property type="match status" value="1"/>
</dbReference>
<feature type="transmembrane region" description="Helical" evidence="1">
    <location>
        <begin position="79"/>
        <end position="97"/>
    </location>
</feature>
<evidence type="ECO:0000256" key="1">
    <source>
        <dbReference type="SAM" id="Phobius"/>
    </source>
</evidence>
<keyword evidence="1" id="KW-1133">Transmembrane helix</keyword>